<comment type="cofactor">
    <cofactor evidence="2">
        <name>Mg(2+)</name>
        <dbReference type="ChEBI" id="CHEBI:18420"/>
    </cofactor>
</comment>
<organism evidence="10 11">
    <name type="scientific">Vulgatibacter incomptus</name>
    <dbReference type="NCBI Taxonomy" id="1391653"/>
    <lineage>
        <taxon>Bacteria</taxon>
        <taxon>Pseudomonadati</taxon>
        <taxon>Myxococcota</taxon>
        <taxon>Myxococcia</taxon>
        <taxon>Myxococcales</taxon>
        <taxon>Cystobacterineae</taxon>
        <taxon>Vulgatibacteraceae</taxon>
        <taxon>Vulgatibacter</taxon>
    </lineage>
</organism>
<keyword evidence="11" id="KW-1185">Reference proteome</keyword>
<dbReference type="InterPro" id="IPR011005">
    <property type="entry name" value="Dihydropteroate_synth-like_sf"/>
</dbReference>
<dbReference type="InterPro" id="IPR045031">
    <property type="entry name" value="DHP_synth-like"/>
</dbReference>
<name>A0A0K1PDL3_9BACT</name>
<dbReference type="InterPro" id="IPR000489">
    <property type="entry name" value="Pterin-binding_dom"/>
</dbReference>
<keyword evidence="6" id="KW-0479">Metal-binding</keyword>
<dbReference type="EC" id="2.5.1.15" evidence="4"/>
<evidence type="ECO:0000256" key="6">
    <source>
        <dbReference type="ARBA" id="ARBA00022723"/>
    </source>
</evidence>
<dbReference type="NCBIfam" id="TIGR01496">
    <property type="entry name" value="DHPS"/>
    <property type="match status" value="1"/>
</dbReference>
<dbReference type="STRING" id="1391653.AKJ08_2020"/>
<evidence type="ECO:0000313" key="11">
    <source>
        <dbReference type="Proteomes" id="UP000055590"/>
    </source>
</evidence>
<evidence type="ECO:0000256" key="5">
    <source>
        <dbReference type="ARBA" id="ARBA00022679"/>
    </source>
</evidence>
<dbReference type="GO" id="GO:0004156">
    <property type="term" value="F:dihydropteroate synthase activity"/>
    <property type="evidence" value="ECO:0007669"/>
    <property type="project" value="UniProtKB-EC"/>
</dbReference>
<keyword evidence="7" id="KW-0460">Magnesium</keyword>
<dbReference type="Proteomes" id="UP000055590">
    <property type="component" value="Chromosome"/>
</dbReference>
<protein>
    <recommendedName>
        <fullName evidence="4">dihydropteroate synthase</fullName>
        <ecNumber evidence="4">2.5.1.15</ecNumber>
    </recommendedName>
</protein>
<evidence type="ECO:0000313" key="10">
    <source>
        <dbReference type="EMBL" id="AKU91633.1"/>
    </source>
</evidence>
<evidence type="ECO:0000256" key="4">
    <source>
        <dbReference type="ARBA" id="ARBA00012458"/>
    </source>
</evidence>
<dbReference type="EMBL" id="CP012332">
    <property type="protein sequence ID" value="AKU91633.1"/>
    <property type="molecule type" value="Genomic_DNA"/>
</dbReference>
<evidence type="ECO:0000256" key="2">
    <source>
        <dbReference type="ARBA" id="ARBA00001946"/>
    </source>
</evidence>
<sequence>MTIRARFLSLDRNSDLRLALRTLGFPGGAVEFLAGSLPQGHLLVSGLEAPCATLVRRLVAEVPGMPRILEGIRSGAILVSGRLSEIKYLGLKVQARLDVDQAPMAGGLIQRACFHAGRMEPVEIGSLKAGAGRTLVMGILNVTPDSFSDGGRFLDPKAALSRAMALVEAGADLLDVGGESTRPKGLYGEGARRLTAAEERSRVEPVVRLLASELPGVAISVDTSSAEVAEAAIGAGAVMINDVRGLRDDALADVVRRNRVAACVMHMPAEPGEMAEHTSYEDVVGQVGEALCDLVDHAEARGVPPGRLLVDPGIGFGKTFGQSLFLLRQLALLEAAVGRPVMVGTSRKGFLGHVTGRPVEERDPATAASVVAAILGGAAVVRVHDVAACRDAVRVADAIALGEEGGDFFAAEDDGWT</sequence>
<comment type="catalytic activity">
    <reaction evidence="1">
        <text>(7,8-dihydropterin-6-yl)methyl diphosphate + 4-aminobenzoate = 7,8-dihydropteroate + diphosphate</text>
        <dbReference type="Rhea" id="RHEA:19949"/>
        <dbReference type="ChEBI" id="CHEBI:17836"/>
        <dbReference type="ChEBI" id="CHEBI:17839"/>
        <dbReference type="ChEBI" id="CHEBI:33019"/>
        <dbReference type="ChEBI" id="CHEBI:72950"/>
        <dbReference type="EC" id="2.5.1.15"/>
    </reaction>
</comment>
<evidence type="ECO:0000256" key="7">
    <source>
        <dbReference type="ARBA" id="ARBA00022842"/>
    </source>
</evidence>
<dbReference type="PROSITE" id="PS50972">
    <property type="entry name" value="PTERIN_BINDING"/>
    <property type="match status" value="1"/>
</dbReference>
<dbReference type="PANTHER" id="PTHR20941:SF1">
    <property type="entry name" value="FOLIC ACID SYNTHESIS PROTEIN FOL1"/>
    <property type="match status" value="1"/>
</dbReference>
<dbReference type="GO" id="GO:0046656">
    <property type="term" value="P:folic acid biosynthetic process"/>
    <property type="evidence" value="ECO:0007669"/>
    <property type="project" value="UniProtKB-KW"/>
</dbReference>
<keyword evidence="8" id="KW-0289">Folate biosynthesis</keyword>
<dbReference type="PROSITE" id="PS00792">
    <property type="entry name" value="DHPS_1"/>
    <property type="match status" value="1"/>
</dbReference>
<comment type="pathway">
    <text evidence="3">Cofactor biosynthesis; tetrahydrofolate biosynthesis; 7,8-dihydrofolate from 2-amino-4-hydroxy-6-hydroxymethyl-7,8-dihydropteridine diphosphate and 4-aminobenzoate: step 1/2.</text>
</comment>
<keyword evidence="5" id="KW-0808">Transferase</keyword>
<dbReference type="PATRIC" id="fig|1391653.3.peg.2112"/>
<proteinExistence type="predicted"/>
<dbReference type="CDD" id="cd00739">
    <property type="entry name" value="DHPS"/>
    <property type="match status" value="1"/>
</dbReference>
<dbReference type="Pfam" id="PF00809">
    <property type="entry name" value="Pterin_bind"/>
    <property type="match status" value="1"/>
</dbReference>
<dbReference type="PANTHER" id="PTHR20941">
    <property type="entry name" value="FOLATE SYNTHESIS PROTEINS"/>
    <property type="match status" value="1"/>
</dbReference>
<dbReference type="AlphaFoldDB" id="A0A0K1PDL3"/>
<evidence type="ECO:0000256" key="3">
    <source>
        <dbReference type="ARBA" id="ARBA00004763"/>
    </source>
</evidence>
<accession>A0A0K1PDL3</accession>
<reference evidence="10 11" key="1">
    <citation type="submission" date="2015-08" db="EMBL/GenBank/DDBJ databases">
        <authorList>
            <person name="Babu N.S."/>
            <person name="Beckwith C.J."/>
            <person name="Beseler K.G."/>
            <person name="Brison A."/>
            <person name="Carone J.V."/>
            <person name="Caskin T.P."/>
            <person name="Diamond M."/>
            <person name="Durham M.E."/>
            <person name="Foxe J.M."/>
            <person name="Go M."/>
            <person name="Henderson B.A."/>
            <person name="Jones I.B."/>
            <person name="McGettigan J.A."/>
            <person name="Micheletti S.J."/>
            <person name="Nasrallah M.E."/>
            <person name="Ortiz D."/>
            <person name="Piller C.R."/>
            <person name="Privatt S.R."/>
            <person name="Schneider S.L."/>
            <person name="Sharp S."/>
            <person name="Smith T.C."/>
            <person name="Stanton J.D."/>
            <person name="Ullery H.E."/>
            <person name="Wilson R.J."/>
            <person name="Serrano M.G."/>
            <person name="Buck G."/>
            <person name="Lee V."/>
            <person name="Wang Y."/>
            <person name="Carvalho R."/>
            <person name="Voegtly L."/>
            <person name="Shi R."/>
            <person name="Duckworth R."/>
            <person name="Johnson A."/>
            <person name="Loviza R."/>
            <person name="Walstead R."/>
            <person name="Shah Z."/>
            <person name="Kiflezghi M."/>
            <person name="Wade K."/>
            <person name="Ball S.L."/>
            <person name="Bradley K.W."/>
            <person name="Asai D.J."/>
            <person name="Bowman C.A."/>
            <person name="Russell D.A."/>
            <person name="Pope W.H."/>
            <person name="Jacobs-Sera D."/>
            <person name="Hendrix R.W."/>
            <person name="Hatfull G.F."/>
        </authorList>
    </citation>
    <scope>NUCLEOTIDE SEQUENCE [LARGE SCALE GENOMIC DNA]</scope>
    <source>
        <strain evidence="10 11">DSM 27710</strain>
    </source>
</reference>
<dbReference type="GO" id="GO:0046872">
    <property type="term" value="F:metal ion binding"/>
    <property type="evidence" value="ECO:0007669"/>
    <property type="project" value="UniProtKB-KW"/>
</dbReference>
<evidence type="ECO:0000256" key="8">
    <source>
        <dbReference type="ARBA" id="ARBA00022909"/>
    </source>
</evidence>
<dbReference type="RefSeq" id="WP_240475287.1">
    <property type="nucleotide sequence ID" value="NZ_CP012332.1"/>
</dbReference>
<feature type="domain" description="Pterin-binding" evidence="9">
    <location>
        <begin position="134"/>
        <end position="394"/>
    </location>
</feature>
<dbReference type="SUPFAM" id="SSF51717">
    <property type="entry name" value="Dihydropteroate synthetase-like"/>
    <property type="match status" value="1"/>
</dbReference>
<gene>
    <name evidence="10" type="ORF">AKJ08_2020</name>
</gene>
<dbReference type="KEGG" id="vin:AKJ08_2020"/>
<evidence type="ECO:0000256" key="1">
    <source>
        <dbReference type="ARBA" id="ARBA00000012"/>
    </source>
</evidence>
<dbReference type="PROSITE" id="PS00793">
    <property type="entry name" value="DHPS_2"/>
    <property type="match status" value="1"/>
</dbReference>
<evidence type="ECO:0000259" key="9">
    <source>
        <dbReference type="PROSITE" id="PS50972"/>
    </source>
</evidence>
<dbReference type="Gene3D" id="3.20.20.20">
    <property type="entry name" value="Dihydropteroate synthase-like"/>
    <property type="match status" value="1"/>
</dbReference>
<dbReference type="InterPro" id="IPR006390">
    <property type="entry name" value="DHP_synth_dom"/>
</dbReference>
<dbReference type="GO" id="GO:0046654">
    <property type="term" value="P:tetrahydrofolate biosynthetic process"/>
    <property type="evidence" value="ECO:0007669"/>
    <property type="project" value="TreeGrafter"/>
</dbReference>